<protein>
    <submittedName>
        <fullName evidence="2">Uncharacterized protein</fullName>
    </submittedName>
</protein>
<keyword evidence="1" id="KW-0812">Transmembrane</keyword>
<evidence type="ECO:0000313" key="3">
    <source>
        <dbReference type="Proteomes" id="UP000287651"/>
    </source>
</evidence>
<accession>A0A426YYD5</accession>
<keyword evidence="1" id="KW-0472">Membrane</keyword>
<name>A0A426YYD5_ENSVE</name>
<comment type="caution">
    <text evidence="2">The sequence shown here is derived from an EMBL/GenBank/DDBJ whole genome shotgun (WGS) entry which is preliminary data.</text>
</comment>
<dbReference type="AlphaFoldDB" id="A0A426YYD5"/>
<dbReference type="EMBL" id="AMZH03009487">
    <property type="protein sequence ID" value="RRT56739.1"/>
    <property type="molecule type" value="Genomic_DNA"/>
</dbReference>
<sequence>MIPPVPGGTYWSVSRQVCGPGATGQYYRLGLFLPHFIPIAAPGGFSLAVVRKRENLGRRHPLMARQQLGFFFAEGRRGLRLENLGMAS</sequence>
<evidence type="ECO:0000313" key="2">
    <source>
        <dbReference type="EMBL" id="RRT56739.1"/>
    </source>
</evidence>
<reference evidence="2 3" key="1">
    <citation type="journal article" date="2014" name="Agronomy (Basel)">
        <title>A Draft Genome Sequence for Ensete ventricosum, the Drought-Tolerant Tree Against Hunger.</title>
        <authorList>
            <person name="Harrison J."/>
            <person name="Moore K.A."/>
            <person name="Paszkiewicz K."/>
            <person name="Jones T."/>
            <person name="Grant M."/>
            <person name="Ambacheew D."/>
            <person name="Muzemil S."/>
            <person name="Studholme D.J."/>
        </authorList>
    </citation>
    <scope>NUCLEOTIDE SEQUENCE [LARGE SCALE GENOMIC DNA]</scope>
</reference>
<feature type="transmembrane region" description="Helical" evidence="1">
    <location>
        <begin position="29"/>
        <end position="50"/>
    </location>
</feature>
<keyword evidence="1" id="KW-1133">Transmembrane helix</keyword>
<organism evidence="2 3">
    <name type="scientific">Ensete ventricosum</name>
    <name type="common">Abyssinian banana</name>
    <name type="synonym">Musa ensete</name>
    <dbReference type="NCBI Taxonomy" id="4639"/>
    <lineage>
        <taxon>Eukaryota</taxon>
        <taxon>Viridiplantae</taxon>
        <taxon>Streptophyta</taxon>
        <taxon>Embryophyta</taxon>
        <taxon>Tracheophyta</taxon>
        <taxon>Spermatophyta</taxon>
        <taxon>Magnoliopsida</taxon>
        <taxon>Liliopsida</taxon>
        <taxon>Zingiberales</taxon>
        <taxon>Musaceae</taxon>
        <taxon>Ensete</taxon>
    </lineage>
</organism>
<gene>
    <name evidence="2" type="ORF">B296_00047670</name>
</gene>
<dbReference type="Proteomes" id="UP000287651">
    <property type="component" value="Unassembled WGS sequence"/>
</dbReference>
<proteinExistence type="predicted"/>
<evidence type="ECO:0000256" key="1">
    <source>
        <dbReference type="SAM" id="Phobius"/>
    </source>
</evidence>